<keyword evidence="3" id="KW-1185">Reference proteome</keyword>
<comment type="caution">
    <text evidence="2">The sequence shown here is derived from an EMBL/GenBank/DDBJ whole genome shotgun (WGS) entry which is preliminary data.</text>
</comment>
<reference evidence="2" key="1">
    <citation type="submission" date="2016-03" db="EMBL/GenBank/DDBJ databases">
        <title>Mechanisms controlling the formation of the plant cell surface in tip-growing cells are functionally conserved among land plants.</title>
        <authorList>
            <person name="Honkanen S."/>
            <person name="Jones V.A."/>
            <person name="Morieri G."/>
            <person name="Champion C."/>
            <person name="Hetherington A.J."/>
            <person name="Kelly S."/>
            <person name="Saint-Marcoux D."/>
            <person name="Proust H."/>
            <person name="Prescott H."/>
            <person name="Dolan L."/>
        </authorList>
    </citation>
    <scope>NUCLEOTIDE SEQUENCE [LARGE SCALE GENOMIC DNA]</scope>
    <source>
        <tissue evidence="2">Whole gametophyte</tissue>
    </source>
</reference>
<name>A0A176WB18_MARPO</name>
<gene>
    <name evidence="2" type="ORF">AXG93_4201s1380</name>
</gene>
<organism evidence="2 3">
    <name type="scientific">Marchantia polymorpha subsp. ruderalis</name>
    <dbReference type="NCBI Taxonomy" id="1480154"/>
    <lineage>
        <taxon>Eukaryota</taxon>
        <taxon>Viridiplantae</taxon>
        <taxon>Streptophyta</taxon>
        <taxon>Embryophyta</taxon>
        <taxon>Marchantiophyta</taxon>
        <taxon>Marchantiopsida</taxon>
        <taxon>Marchantiidae</taxon>
        <taxon>Marchantiales</taxon>
        <taxon>Marchantiaceae</taxon>
        <taxon>Marchantia</taxon>
    </lineage>
</organism>
<protein>
    <submittedName>
        <fullName evidence="2">Uncharacterized protein</fullName>
    </submittedName>
</protein>
<dbReference type="Proteomes" id="UP000077202">
    <property type="component" value="Unassembled WGS sequence"/>
</dbReference>
<dbReference type="EMBL" id="LVLJ01001341">
    <property type="protein sequence ID" value="OAE30337.1"/>
    <property type="molecule type" value="Genomic_DNA"/>
</dbReference>
<feature type="region of interest" description="Disordered" evidence="1">
    <location>
        <begin position="1"/>
        <end position="37"/>
    </location>
</feature>
<sequence length="276" mass="30387">MNLRCGGRASEKEVQLSTKGTERGEASKEERRDERNCRKAMRRIQQRFFPRRNKLEASVRVGPQSDVAEAKRTRPCAEHTLKAFFRPSASIDGANLHVIRSSGLHVIRQRTSIRHTLRSRIEAAVAAVEGIPSFAPEIANGVLPPWLLRSLRPDPDQPRFYVGRQSAADVVPRGFGCGVRGAGGVGRAFSRWGAGETIRRRALSIWAPIPVGLGSPRLGCFLSLSPRARARAVVMRITAEAFFFARGREGGRMDGGRARGMYVALKPQSISSTFGQ</sequence>
<feature type="compositionally biased region" description="Basic and acidic residues" evidence="1">
    <location>
        <begin position="9"/>
        <end position="37"/>
    </location>
</feature>
<evidence type="ECO:0000313" key="3">
    <source>
        <dbReference type="Proteomes" id="UP000077202"/>
    </source>
</evidence>
<accession>A0A176WB18</accession>
<evidence type="ECO:0000256" key="1">
    <source>
        <dbReference type="SAM" id="MobiDB-lite"/>
    </source>
</evidence>
<dbReference type="AlphaFoldDB" id="A0A176WB18"/>
<evidence type="ECO:0000313" key="2">
    <source>
        <dbReference type="EMBL" id="OAE30337.1"/>
    </source>
</evidence>
<proteinExistence type="predicted"/>